<organism evidence="1 2">
    <name type="scientific">Candidatus Akkermansia intestinigallinarum</name>
    <dbReference type="NCBI Taxonomy" id="2838431"/>
    <lineage>
        <taxon>Bacteria</taxon>
        <taxon>Pseudomonadati</taxon>
        <taxon>Verrucomicrobiota</taxon>
        <taxon>Verrucomicrobiia</taxon>
        <taxon>Verrucomicrobiales</taxon>
        <taxon>Akkermansiaceae</taxon>
        <taxon>Akkermansia</taxon>
    </lineage>
</organism>
<gene>
    <name evidence="1" type="ORF">H9862_00310</name>
</gene>
<comment type="caution">
    <text evidence="1">The sequence shown here is derived from an EMBL/GenBank/DDBJ whole genome shotgun (WGS) entry which is preliminary data.</text>
</comment>
<accession>A0A9D2AH38</accession>
<dbReference type="EMBL" id="DXFQ01000006">
    <property type="protein sequence ID" value="HIX19026.1"/>
    <property type="molecule type" value="Genomic_DNA"/>
</dbReference>
<reference evidence="1" key="2">
    <citation type="submission" date="2021-04" db="EMBL/GenBank/DDBJ databases">
        <authorList>
            <person name="Gilroy R."/>
        </authorList>
    </citation>
    <scope>NUCLEOTIDE SEQUENCE</scope>
    <source>
        <strain evidence="1">14975</strain>
    </source>
</reference>
<sequence length="100" mass="11092">MFVFIVVFCGFLPCQIQLAADDEEDFSLRIAAHGIERIILAGLALKDGQVNFKAFFEALQDGFARVAAEHLQQEAAIPPRLLCKLVQTAWLSRIHHVVSG</sequence>
<proteinExistence type="predicted"/>
<evidence type="ECO:0000313" key="2">
    <source>
        <dbReference type="Proteomes" id="UP000823964"/>
    </source>
</evidence>
<reference evidence="1" key="1">
    <citation type="journal article" date="2021" name="PeerJ">
        <title>Extensive microbial diversity within the chicken gut microbiome revealed by metagenomics and culture.</title>
        <authorList>
            <person name="Gilroy R."/>
            <person name="Ravi A."/>
            <person name="Getino M."/>
            <person name="Pursley I."/>
            <person name="Horton D.L."/>
            <person name="Alikhan N.F."/>
            <person name="Baker D."/>
            <person name="Gharbi K."/>
            <person name="Hall N."/>
            <person name="Watson M."/>
            <person name="Adriaenssens E.M."/>
            <person name="Foster-Nyarko E."/>
            <person name="Jarju S."/>
            <person name="Secka A."/>
            <person name="Antonio M."/>
            <person name="Oren A."/>
            <person name="Chaudhuri R.R."/>
            <person name="La Ragione R."/>
            <person name="Hildebrand F."/>
            <person name="Pallen M.J."/>
        </authorList>
    </citation>
    <scope>NUCLEOTIDE SEQUENCE</scope>
    <source>
        <strain evidence="1">14975</strain>
    </source>
</reference>
<dbReference type="Proteomes" id="UP000823964">
    <property type="component" value="Unassembled WGS sequence"/>
</dbReference>
<name>A0A9D2AH38_9BACT</name>
<evidence type="ECO:0000313" key="1">
    <source>
        <dbReference type="EMBL" id="HIX19026.1"/>
    </source>
</evidence>
<protein>
    <submittedName>
        <fullName evidence="1">Uncharacterized protein</fullName>
    </submittedName>
</protein>
<dbReference type="AlphaFoldDB" id="A0A9D2AH38"/>